<name>A0AAN7GUC2_9MYRT</name>
<comment type="caution">
    <text evidence="12">The sequence shown here is derived from an EMBL/GenBank/DDBJ whole genome shotgun (WGS) entry which is preliminary data.</text>
</comment>
<evidence type="ECO:0000313" key="12">
    <source>
        <dbReference type="EMBL" id="KAK4744224.1"/>
    </source>
</evidence>
<feature type="transmembrane region" description="Helical" evidence="11">
    <location>
        <begin position="325"/>
        <end position="344"/>
    </location>
</feature>
<sequence>MKGQNNQQSHLQANCEKPTKALNNSISILSRFHAGYFRITISLASQALLWKTLSDQTKEFYNIPSFTFLLVWCVALATQALFCFLFLLKCLFHFQMVREEFLHHVGVNYLFTPSATWILLLQSSPDSLFDQNTAPFVVLWWVFIIPIIGLDIKIYGQWFTTEKKFLSSAANPTSQVTVIANLVGARAAAQMGWEETALCMFSLGIIHYLVIFVTLYQRLSGGNNFPAMLRPTFFLFFAAPSMGSLAWSSITGVFDSLSKMLFFLSLFIFASLACRPSLFKKCMRRFSVAWWAYSFTITFLALSSVEYAKQMKVKEGNNLSSLMSLVLSALSILIFLSLTLVTSLRIDKLLKRSDTYNRSISNDTCPESESA</sequence>
<feature type="transmembrane region" description="Helical" evidence="11">
    <location>
        <begin position="286"/>
        <end position="305"/>
    </location>
</feature>
<dbReference type="CDD" id="cd09323">
    <property type="entry name" value="TDT_SLAC1_like"/>
    <property type="match status" value="1"/>
</dbReference>
<keyword evidence="9 11" id="KW-0472">Membrane</keyword>
<keyword evidence="8" id="KW-0406">Ion transport</keyword>
<feature type="transmembrane region" description="Helical" evidence="11">
    <location>
        <begin position="100"/>
        <end position="121"/>
    </location>
</feature>
<dbReference type="GO" id="GO:0008308">
    <property type="term" value="F:voltage-gated monoatomic anion channel activity"/>
    <property type="evidence" value="ECO:0007669"/>
    <property type="project" value="InterPro"/>
</dbReference>
<dbReference type="InterPro" id="IPR030183">
    <property type="entry name" value="SLAC/SLAH"/>
</dbReference>
<feature type="transmembrane region" description="Helical" evidence="11">
    <location>
        <begin position="65"/>
        <end position="88"/>
    </location>
</feature>
<dbReference type="FunFam" id="1.50.10.150:FF:000003">
    <property type="entry name" value="S-type anion channel SLAH1"/>
    <property type="match status" value="1"/>
</dbReference>
<dbReference type="InterPro" id="IPR004695">
    <property type="entry name" value="SLAC1/Mae1/Ssu1/TehA"/>
</dbReference>
<feature type="transmembrane region" description="Helical" evidence="11">
    <location>
        <begin position="133"/>
        <end position="156"/>
    </location>
</feature>
<evidence type="ECO:0000313" key="13">
    <source>
        <dbReference type="Proteomes" id="UP001345219"/>
    </source>
</evidence>
<evidence type="ECO:0000256" key="8">
    <source>
        <dbReference type="ARBA" id="ARBA00023065"/>
    </source>
</evidence>
<dbReference type="Gene3D" id="1.50.10.150">
    <property type="entry name" value="Voltage-dependent anion channel"/>
    <property type="match status" value="1"/>
</dbReference>
<accession>A0AAN7GUC2</accession>
<keyword evidence="5" id="KW-1003">Cell membrane</keyword>
<organism evidence="12 13">
    <name type="scientific">Trapa incisa</name>
    <dbReference type="NCBI Taxonomy" id="236973"/>
    <lineage>
        <taxon>Eukaryota</taxon>
        <taxon>Viridiplantae</taxon>
        <taxon>Streptophyta</taxon>
        <taxon>Embryophyta</taxon>
        <taxon>Tracheophyta</taxon>
        <taxon>Spermatophyta</taxon>
        <taxon>Magnoliopsida</taxon>
        <taxon>eudicotyledons</taxon>
        <taxon>Gunneridae</taxon>
        <taxon>Pentapetalae</taxon>
        <taxon>rosids</taxon>
        <taxon>malvids</taxon>
        <taxon>Myrtales</taxon>
        <taxon>Lythraceae</taxon>
        <taxon>Trapa</taxon>
    </lineage>
</organism>
<protein>
    <submittedName>
        <fullName evidence="12">Uncharacterized protein</fullName>
    </submittedName>
</protein>
<evidence type="ECO:0000256" key="7">
    <source>
        <dbReference type="ARBA" id="ARBA00022989"/>
    </source>
</evidence>
<comment type="subunit">
    <text evidence="3">Homotrimer.</text>
</comment>
<keyword evidence="7 11" id="KW-1133">Transmembrane helix</keyword>
<evidence type="ECO:0000256" key="11">
    <source>
        <dbReference type="SAM" id="Phobius"/>
    </source>
</evidence>
<evidence type="ECO:0000256" key="2">
    <source>
        <dbReference type="ARBA" id="ARBA00007808"/>
    </source>
</evidence>
<dbReference type="Proteomes" id="UP001345219">
    <property type="component" value="Chromosome 9"/>
</dbReference>
<keyword evidence="13" id="KW-1185">Reference proteome</keyword>
<evidence type="ECO:0000256" key="5">
    <source>
        <dbReference type="ARBA" id="ARBA00022475"/>
    </source>
</evidence>
<feature type="transmembrane region" description="Helical" evidence="11">
    <location>
        <begin position="256"/>
        <end position="274"/>
    </location>
</feature>
<evidence type="ECO:0000256" key="4">
    <source>
        <dbReference type="ARBA" id="ARBA00022448"/>
    </source>
</evidence>
<dbReference type="Pfam" id="PF03595">
    <property type="entry name" value="SLAC1"/>
    <property type="match status" value="1"/>
</dbReference>
<dbReference type="GO" id="GO:0006873">
    <property type="term" value="P:intracellular monoatomic ion homeostasis"/>
    <property type="evidence" value="ECO:0007669"/>
    <property type="project" value="InterPro"/>
</dbReference>
<feature type="transmembrane region" description="Helical" evidence="11">
    <location>
        <begin position="195"/>
        <end position="216"/>
    </location>
</feature>
<comment type="function">
    <text evidence="10">Slow, weak voltage-dependent S-type anion efflux channel involved in maintenance of anion homeostasis.</text>
</comment>
<dbReference type="PANTHER" id="PTHR31269">
    <property type="entry name" value="S-TYPE ANION CHANNEL SLAH3"/>
    <property type="match status" value="1"/>
</dbReference>
<evidence type="ECO:0000256" key="9">
    <source>
        <dbReference type="ARBA" id="ARBA00023136"/>
    </source>
</evidence>
<dbReference type="EMBL" id="JAXIOK010000022">
    <property type="protein sequence ID" value="KAK4744224.1"/>
    <property type="molecule type" value="Genomic_DNA"/>
</dbReference>
<dbReference type="GO" id="GO:0005886">
    <property type="term" value="C:plasma membrane"/>
    <property type="evidence" value="ECO:0007669"/>
    <property type="project" value="UniProtKB-SubCell"/>
</dbReference>
<dbReference type="AlphaFoldDB" id="A0AAN7GUC2"/>
<evidence type="ECO:0000256" key="10">
    <source>
        <dbReference type="ARBA" id="ARBA00054248"/>
    </source>
</evidence>
<evidence type="ECO:0000256" key="1">
    <source>
        <dbReference type="ARBA" id="ARBA00004651"/>
    </source>
</evidence>
<comment type="similarity">
    <text evidence="2">Belongs to the SLAC1 S-type anion channel family.</text>
</comment>
<comment type="subcellular location">
    <subcellularLocation>
        <location evidence="1">Cell membrane</location>
        <topology evidence="1">Multi-pass membrane protein</topology>
    </subcellularLocation>
</comment>
<feature type="transmembrane region" description="Helical" evidence="11">
    <location>
        <begin position="168"/>
        <end position="189"/>
    </location>
</feature>
<dbReference type="PANTHER" id="PTHR31269:SF60">
    <property type="entry name" value="S-TYPE ANION CHANNEL SLAH1"/>
    <property type="match status" value="1"/>
</dbReference>
<proteinExistence type="inferred from homology"/>
<dbReference type="InterPro" id="IPR038665">
    <property type="entry name" value="Voltage-dep_anion_channel_sf"/>
</dbReference>
<evidence type="ECO:0000256" key="6">
    <source>
        <dbReference type="ARBA" id="ARBA00022692"/>
    </source>
</evidence>
<keyword evidence="6 11" id="KW-0812">Transmembrane</keyword>
<feature type="transmembrane region" description="Helical" evidence="11">
    <location>
        <begin position="228"/>
        <end position="250"/>
    </location>
</feature>
<evidence type="ECO:0000256" key="3">
    <source>
        <dbReference type="ARBA" id="ARBA00011233"/>
    </source>
</evidence>
<reference evidence="12 13" key="1">
    <citation type="journal article" date="2023" name="Hortic Res">
        <title>Pangenome of water caltrop reveals structural variations and asymmetric subgenome divergence after allopolyploidization.</title>
        <authorList>
            <person name="Zhang X."/>
            <person name="Chen Y."/>
            <person name="Wang L."/>
            <person name="Yuan Y."/>
            <person name="Fang M."/>
            <person name="Shi L."/>
            <person name="Lu R."/>
            <person name="Comes H.P."/>
            <person name="Ma Y."/>
            <person name="Chen Y."/>
            <person name="Huang G."/>
            <person name="Zhou Y."/>
            <person name="Zheng Z."/>
            <person name="Qiu Y."/>
        </authorList>
    </citation>
    <scope>NUCLEOTIDE SEQUENCE [LARGE SCALE GENOMIC DNA]</scope>
    <source>
        <tissue evidence="12">Roots</tissue>
    </source>
</reference>
<gene>
    <name evidence="12" type="ORF">SAY87_010536</name>
</gene>
<keyword evidence="4" id="KW-0813">Transport</keyword>